<dbReference type="OrthoDB" id="6120134at2759"/>
<evidence type="ECO:0000313" key="5">
    <source>
        <dbReference type="Proteomes" id="UP000014760"/>
    </source>
</evidence>
<organism evidence="3">
    <name type="scientific">Capitella teleta</name>
    <name type="common">Polychaete worm</name>
    <dbReference type="NCBI Taxonomy" id="283909"/>
    <lineage>
        <taxon>Eukaryota</taxon>
        <taxon>Metazoa</taxon>
        <taxon>Spiralia</taxon>
        <taxon>Lophotrochozoa</taxon>
        <taxon>Annelida</taxon>
        <taxon>Polychaeta</taxon>
        <taxon>Sedentaria</taxon>
        <taxon>Scolecida</taxon>
        <taxon>Capitellidae</taxon>
        <taxon>Capitella</taxon>
    </lineage>
</organism>
<evidence type="ECO:0000313" key="3">
    <source>
        <dbReference type="EMBL" id="ELU10390.1"/>
    </source>
</evidence>
<evidence type="ECO:0000256" key="2">
    <source>
        <dbReference type="SAM" id="Phobius"/>
    </source>
</evidence>
<feature type="compositionally biased region" description="Polar residues" evidence="1">
    <location>
        <begin position="456"/>
        <end position="467"/>
    </location>
</feature>
<keyword evidence="2" id="KW-1133">Transmembrane helix</keyword>
<dbReference type="InterPro" id="IPR043159">
    <property type="entry name" value="Lectin_gal-bd_sf"/>
</dbReference>
<evidence type="ECO:0000313" key="4">
    <source>
        <dbReference type="EnsemblMetazoa" id="CapteP219724"/>
    </source>
</evidence>
<feature type="region of interest" description="Disordered" evidence="1">
    <location>
        <begin position="423"/>
        <end position="505"/>
    </location>
</feature>
<dbReference type="Gene3D" id="2.60.120.740">
    <property type="match status" value="1"/>
</dbReference>
<keyword evidence="5" id="KW-1185">Reference proteome</keyword>
<reference evidence="3 5" key="2">
    <citation type="journal article" date="2013" name="Nature">
        <title>Insights into bilaterian evolution from three spiralian genomes.</title>
        <authorList>
            <person name="Simakov O."/>
            <person name="Marletaz F."/>
            <person name="Cho S.J."/>
            <person name="Edsinger-Gonzales E."/>
            <person name="Havlak P."/>
            <person name="Hellsten U."/>
            <person name="Kuo D.H."/>
            <person name="Larsson T."/>
            <person name="Lv J."/>
            <person name="Arendt D."/>
            <person name="Savage R."/>
            <person name="Osoegawa K."/>
            <person name="de Jong P."/>
            <person name="Grimwood J."/>
            <person name="Chapman J.A."/>
            <person name="Shapiro H."/>
            <person name="Aerts A."/>
            <person name="Otillar R.P."/>
            <person name="Terry A.Y."/>
            <person name="Boore J.L."/>
            <person name="Grigoriev I.V."/>
            <person name="Lindberg D.R."/>
            <person name="Seaver E.C."/>
            <person name="Weisblat D.A."/>
            <person name="Putnam N.H."/>
            <person name="Rokhsar D.S."/>
        </authorList>
    </citation>
    <scope>NUCLEOTIDE SEQUENCE</scope>
    <source>
        <strain evidence="3 5">I ESC-2004</strain>
    </source>
</reference>
<protein>
    <recommendedName>
        <fullName evidence="6">CUB domain-containing protein</fullName>
    </recommendedName>
</protein>
<gene>
    <name evidence="3" type="ORF">CAPTEDRAFT_219724</name>
</gene>
<feature type="transmembrane region" description="Helical" evidence="2">
    <location>
        <begin position="275"/>
        <end position="302"/>
    </location>
</feature>
<dbReference type="EnsemblMetazoa" id="CapteT219724">
    <property type="protein sequence ID" value="CapteP219724"/>
    <property type="gene ID" value="CapteG219724"/>
</dbReference>
<keyword evidence="2" id="KW-0812">Transmembrane</keyword>
<dbReference type="HOGENOM" id="CLU_029488_0_1_1"/>
<feature type="compositionally biased region" description="Polar residues" evidence="1">
    <location>
        <begin position="475"/>
        <end position="484"/>
    </location>
</feature>
<proteinExistence type="predicted"/>
<name>R7V3K9_CAPTE</name>
<dbReference type="EMBL" id="KB297541">
    <property type="protein sequence ID" value="ELU10390.1"/>
    <property type="molecule type" value="Genomic_DNA"/>
</dbReference>
<sequence>MLMTDARYGRFRVDRCVIQNYGHLGCSANVLDLLDKECSGRPQCYYNIPSLRNLVQPCPKDLTSHLEATYECISVVSRTQNKCNSTILLNASVPHVNVAHHVAMQGGPGSASCPIGVRASTGQRLNVSVYSFQQGLNVDLQTGGKTMCPFYAVVVDGTRVNSTQLCDQRHRHEHVMTSEGSHVMFYFYAAKHSTQRSPGFVVRIEASGCPDVMPPKGAWVERSADRAVVRCNHSQETWYLTCRDNVWVGTITNCSSYSVPANGGQVDTRSGGLPFGLMVAITIGIVLGIIFGIAMLVAVFVYRRKRRQKTPPKVNALLAEERDGSQQDSDDIYVRRMWHECSGSSAGVALNSGTAGIYGRTACHTHPVSHHVCAGDYTQMLELKCANTPPSTQRECVYGSRQVKFIDPRAGLITYPTYKSTEGLYDTHPSRQPPPPPPPACDHYSIRASEADPLTPDQQPDVVQTNGKEGEPSDNIRNLQQWLEEQSVKRPPSQDPSRGTQSHSS</sequence>
<dbReference type="CDD" id="cd22823">
    <property type="entry name" value="Gal_Rha_Lectin"/>
    <property type="match status" value="1"/>
</dbReference>
<reference evidence="4" key="3">
    <citation type="submission" date="2015-06" db="UniProtKB">
        <authorList>
            <consortium name="EnsemblMetazoa"/>
        </authorList>
    </citation>
    <scope>IDENTIFICATION</scope>
</reference>
<feature type="compositionally biased region" description="Polar residues" evidence="1">
    <location>
        <begin position="495"/>
        <end position="505"/>
    </location>
</feature>
<reference evidence="5" key="1">
    <citation type="submission" date="2012-12" db="EMBL/GenBank/DDBJ databases">
        <authorList>
            <person name="Hellsten U."/>
            <person name="Grimwood J."/>
            <person name="Chapman J.A."/>
            <person name="Shapiro H."/>
            <person name="Aerts A."/>
            <person name="Otillar R.P."/>
            <person name="Terry A.Y."/>
            <person name="Boore J.L."/>
            <person name="Simakov O."/>
            <person name="Marletaz F."/>
            <person name="Cho S.-J."/>
            <person name="Edsinger-Gonzales E."/>
            <person name="Havlak P."/>
            <person name="Kuo D.-H."/>
            <person name="Larsson T."/>
            <person name="Lv J."/>
            <person name="Arendt D."/>
            <person name="Savage R."/>
            <person name="Osoegawa K."/>
            <person name="de Jong P."/>
            <person name="Lindberg D.R."/>
            <person name="Seaver E.C."/>
            <person name="Weisblat D.A."/>
            <person name="Putnam N.H."/>
            <person name="Grigoriev I.V."/>
            <person name="Rokhsar D.S."/>
        </authorList>
    </citation>
    <scope>NUCLEOTIDE SEQUENCE</scope>
    <source>
        <strain evidence="5">I ESC-2004</strain>
    </source>
</reference>
<dbReference type="EMBL" id="AMQN01006073">
    <property type="status" value="NOT_ANNOTATED_CDS"/>
    <property type="molecule type" value="Genomic_DNA"/>
</dbReference>
<keyword evidence="2" id="KW-0472">Membrane</keyword>
<evidence type="ECO:0000256" key="1">
    <source>
        <dbReference type="SAM" id="MobiDB-lite"/>
    </source>
</evidence>
<feature type="compositionally biased region" description="Pro residues" evidence="1">
    <location>
        <begin position="431"/>
        <end position="440"/>
    </location>
</feature>
<accession>R7V3K9</accession>
<dbReference type="AlphaFoldDB" id="R7V3K9"/>
<dbReference type="PANTHER" id="PTHR46780">
    <property type="entry name" value="PROTEIN EVA-1"/>
    <property type="match status" value="1"/>
</dbReference>
<dbReference type="Proteomes" id="UP000014760">
    <property type="component" value="Unassembled WGS sequence"/>
</dbReference>
<evidence type="ECO:0008006" key="6">
    <source>
        <dbReference type="Google" id="ProtNLM"/>
    </source>
</evidence>